<proteinExistence type="inferred from homology"/>
<dbReference type="PANTHER" id="PTHR10609:SF14">
    <property type="entry name" value="BIOTINIDASE"/>
    <property type="match status" value="1"/>
</dbReference>
<evidence type="ECO:0000313" key="6">
    <source>
        <dbReference type="EMBL" id="KAK7867356.1"/>
    </source>
</evidence>
<accession>A0AAN9VR74</accession>
<feature type="region of interest" description="Disordered" evidence="3">
    <location>
        <begin position="460"/>
        <end position="479"/>
    </location>
</feature>
<feature type="region of interest" description="Disordered" evidence="3">
    <location>
        <begin position="527"/>
        <end position="546"/>
    </location>
</feature>
<comment type="similarity">
    <text evidence="1">Belongs to the carbon-nitrogen hydrolase superfamily. BTD/VNN family.</text>
</comment>
<name>A0AAN9VR74_9ORTH</name>
<dbReference type="SUPFAM" id="SSF56317">
    <property type="entry name" value="Carbon-nitrogen hydrolase"/>
    <property type="match status" value="1"/>
</dbReference>
<dbReference type="InterPro" id="IPR043957">
    <property type="entry name" value="Vanin_C"/>
</dbReference>
<dbReference type="InterPro" id="IPR040154">
    <property type="entry name" value="Biotinidase/VNN"/>
</dbReference>
<dbReference type="EMBL" id="JAZDUA010000121">
    <property type="protein sequence ID" value="KAK7867356.1"/>
    <property type="molecule type" value="Genomic_DNA"/>
</dbReference>
<keyword evidence="2" id="KW-0378">Hydrolase</keyword>
<evidence type="ECO:0000256" key="4">
    <source>
        <dbReference type="SAM" id="SignalP"/>
    </source>
</evidence>
<evidence type="ECO:0000256" key="2">
    <source>
        <dbReference type="ARBA" id="ARBA00022801"/>
    </source>
</evidence>
<evidence type="ECO:0000313" key="7">
    <source>
        <dbReference type="Proteomes" id="UP001378592"/>
    </source>
</evidence>
<dbReference type="PANTHER" id="PTHR10609">
    <property type="entry name" value="BIOTINIDASE-RELATED"/>
    <property type="match status" value="1"/>
</dbReference>
<feature type="compositionally biased region" description="Basic residues" evidence="3">
    <location>
        <begin position="312"/>
        <end position="326"/>
    </location>
</feature>
<evidence type="ECO:0000256" key="3">
    <source>
        <dbReference type="SAM" id="MobiDB-lite"/>
    </source>
</evidence>
<sequence length="546" mass="58887">MASLKMAALLVAMMCGLTPEGEARASPQSAHYDAVVVEFAARGKATAEPALEVVARNWAAMERIIDEHKGADVVVFPEVGLTGMEVPRERPLLRPLLSRVPDPASRPRPVPCDAPAPAAPSVSDVVRNASCAARRSAVYLVVNLPEEAPCAAEPDCPPDGFFIYNTNVVFDRTGALIVRYRKTHLYVEHGFNSGREGQRPVFDSDFGVRFATFICFDIMFEDPTLRAVREMGATDVLHNSAWFSGPPFFTAIQLQGNWAHATNVTLLSSGLTGPAAARRLRRLLGRPGRHAGGAATAVRHHRPPRAGAPNAQRRRPRPRPRRRPRRPALYNLTLPEAPLRTSTAGQLLLYREDLSAWTTVLLPPAGRAFNSTLCHGSLCCRVEALTEAPPPSAARAPRYFYRAVAFDGMMPVATLAALGEQACGVVACLDPSDLLSCGGVDTRAVAGPALQAPLRARRRLPARPRPPTTEHAGGGVAAAAAGRRLPLPRAARGAGVAARARRHLVHAAARRLAAHLRRARARLLARPRLPRRAARRAATPSLRRPA</sequence>
<keyword evidence="7" id="KW-1185">Reference proteome</keyword>
<reference evidence="6 7" key="1">
    <citation type="submission" date="2024-03" db="EMBL/GenBank/DDBJ databases">
        <title>The genome assembly and annotation of the cricket Gryllus longicercus Weissman &amp; Gray.</title>
        <authorList>
            <person name="Szrajer S."/>
            <person name="Gray D."/>
            <person name="Ylla G."/>
        </authorList>
    </citation>
    <scope>NUCLEOTIDE SEQUENCE [LARGE SCALE GENOMIC DNA]</scope>
    <source>
        <strain evidence="6">DAG 2021-001</strain>
        <tissue evidence="6">Whole body minus gut</tissue>
    </source>
</reference>
<dbReference type="GO" id="GO:0016787">
    <property type="term" value="F:hydrolase activity"/>
    <property type="evidence" value="ECO:0007669"/>
    <property type="project" value="UniProtKB-KW"/>
</dbReference>
<feature type="region of interest" description="Disordered" evidence="3">
    <location>
        <begin position="285"/>
        <end position="328"/>
    </location>
</feature>
<dbReference type="Gene3D" id="3.60.110.10">
    <property type="entry name" value="Carbon-nitrogen hydrolase"/>
    <property type="match status" value="1"/>
</dbReference>
<organism evidence="6 7">
    <name type="scientific">Gryllus longicercus</name>
    <dbReference type="NCBI Taxonomy" id="2509291"/>
    <lineage>
        <taxon>Eukaryota</taxon>
        <taxon>Metazoa</taxon>
        <taxon>Ecdysozoa</taxon>
        <taxon>Arthropoda</taxon>
        <taxon>Hexapoda</taxon>
        <taxon>Insecta</taxon>
        <taxon>Pterygota</taxon>
        <taxon>Neoptera</taxon>
        <taxon>Polyneoptera</taxon>
        <taxon>Orthoptera</taxon>
        <taxon>Ensifera</taxon>
        <taxon>Gryllidea</taxon>
        <taxon>Grylloidea</taxon>
        <taxon>Gryllidae</taxon>
        <taxon>Gryllinae</taxon>
        <taxon>Gryllus</taxon>
    </lineage>
</organism>
<dbReference type="AlphaFoldDB" id="A0AAN9VR74"/>
<evidence type="ECO:0000259" key="5">
    <source>
        <dbReference type="PROSITE" id="PS50263"/>
    </source>
</evidence>
<feature type="signal peptide" evidence="4">
    <location>
        <begin position="1"/>
        <end position="23"/>
    </location>
</feature>
<dbReference type="Proteomes" id="UP001378592">
    <property type="component" value="Unassembled WGS sequence"/>
</dbReference>
<dbReference type="Pfam" id="PF19018">
    <property type="entry name" value="Vanin_C"/>
    <property type="match status" value="1"/>
</dbReference>
<dbReference type="PROSITE" id="PS50263">
    <property type="entry name" value="CN_HYDROLASE"/>
    <property type="match status" value="1"/>
</dbReference>
<keyword evidence="4" id="KW-0732">Signal</keyword>
<feature type="domain" description="CN hydrolase" evidence="5">
    <location>
        <begin position="35"/>
        <end position="356"/>
    </location>
</feature>
<gene>
    <name evidence="6" type="ORF">R5R35_008904</name>
</gene>
<evidence type="ECO:0000256" key="1">
    <source>
        <dbReference type="ARBA" id="ARBA00008225"/>
    </source>
</evidence>
<comment type="caution">
    <text evidence="6">The sequence shown here is derived from an EMBL/GenBank/DDBJ whole genome shotgun (WGS) entry which is preliminary data.</text>
</comment>
<dbReference type="Pfam" id="PF00795">
    <property type="entry name" value="CN_hydrolase"/>
    <property type="match status" value="1"/>
</dbReference>
<protein>
    <recommendedName>
        <fullName evidence="5">CN hydrolase domain-containing protein</fullName>
    </recommendedName>
</protein>
<feature type="chain" id="PRO_5042853286" description="CN hydrolase domain-containing protein" evidence="4">
    <location>
        <begin position="24"/>
        <end position="546"/>
    </location>
</feature>
<feature type="compositionally biased region" description="Low complexity" evidence="3">
    <location>
        <begin position="536"/>
        <end position="546"/>
    </location>
</feature>
<dbReference type="InterPro" id="IPR036526">
    <property type="entry name" value="C-N_Hydrolase_sf"/>
</dbReference>
<dbReference type="InterPro" id="IPR003010">
    <property type="entry name" value="C-N_Hydrolase"/>
</dbReference>